<name>A0ABS3HG73_9ENTE</name>
<keyword evidence="3" id="KW-1185">Reference proteome</keyword>
<dbReference type="Gene3D" id="3.30.110.190">
    <property type="match status" value="1"/>
</dbReference>
<keyword evidence="1" id="KW-0175">Coiled coil</keyword>
<reference evidence="2 3" key="1">
    <citation type="submission" date="2021-03" db="EMBL/GenBank/DDBJ databases">
        <title>Enterococcal diversity collection.</title>
        <authorList>
            <person name="Gilmore M.S."/>
            <person name="Schwartzman J."/>
            <person name="Van Tyne D."/>
            <person name="Martin M."/>
            <person name="Earl A.M."/>
            <person name="Manson A.L."/>
            <person name="Straub T."/>
            <person name="Salamzade R."/>
            <person name="Saavedra J."/>
            <person name="Lebreton F."/>
            <person name="Prichula J."/>
            <person name="Schaufler K."/>
            <person name="Gaca A."/>
            <person name="Sgardioli B."/>
            <person name="Wagenaar J."/>
            <person name="Strong T."/>
        </authorList>
    </citation>
    <scope>NUCLEOTIDE SEQUENCE [LARGE SCALE GENOMIC DNA]</scope>
    <source>
        <strain evidence="2 3">MJM16</strain>
    </source>
</reference>
<dbReference type="InterPro" id="IPR025506">
    <property type="entry name" value="Abi_alpha"/>
</dbReference>
<gene>
    <name evidence="2" type="ORF">JZO85_06680</name>
</gene>
<organism evidence="2 3">
    <name type="scientific">Candidatus Enterococcus murrayae</name>
    <dbReference type="NCBI Taxonomy" id="2815321"/>
    <lineage>
        <taxon>Bacteria</taxon>
        <taxon>Bacillati</taxon>
        <taxon>Bacillota</taxon>
        <taxon>Bacilli</taxon>
        <taxon>Lactobacillales</taxon>
        <taxon>Enterococcaceae</taxon>
        <taxon>Enterococcus</taxon>
    </lineage>
</organism>
<dbReference type="Pfam" id="PF14337">
    <property type="entry name" value="Abi_alpha"/>
    <property type="match status" value="1"/>
</dbReference>
<comment type="caution">
    <text evidence="2">The sequence shown here is derived from an EMBL/GenBank/DDBJ whole genome shotgun (WGS) entry which is preliminary data.</text>
</comment>
<dbReference type="EMBL" id="JAFLVR010000013">
    <property type="protein sequence ID" value="MBO0451949.1"/>
    <property type="molecule type" value="Genomic_DNA"/>
</dbReference>
<feature type="coiled-coil region" evidence="1">
    <location>
        <begin position="212"/>
        <end position="239"/>
    </location>
</feature>
<protein>
    <submittedName>
        <fullName evidence="2">DUF4393 domain-containing protein</fullName>
    </submittedName>
</protein>
<dbReference type="Proteomes" id="UP000664495">
    <property type="component" value="Unassembled WGS sequence"/>
</dbReference>
<sequence>MDPSSFFPIISGMLGGAASAGLFKGPIQTVEDWWYINFGHTSSEKAEMLRAKQNANIDAYKTSLLEEASKIDPANLKEPELKILGPALEASKYYIEDEPLRIMFAKLIASSMDSSKEDIVHSSYVEIIKQLTPLDAENLLSIHTTENEALICSLKKNYSTGGYDVVFSNLFLGNEKSIPQSRISPSLDNLSRLGLCEITYQELKIKEGIYDIFKETEEYHLLDQEIKRLNNEYDEIRRVAVEFPSSNIDADRVPVLSGPEIQKGLIRITPFGKNFCAICL</sequence>
<evidence type="ECO:0000313" key="3">
    <source>
        <dbReference type="Proteomes" id="UP000664495"/>
    </source>
</evidence>
<dbReference type="RefSeq" id="WP_207107729.1">
    <property type="nucleotide sequence ID" value="NZ_JAFLVR010000013.1"/>
</dbReference>
<accession>A0ABS3HG73</accession>
<evidence type="ECO:0000313" key="2">
    <source>
        <dbReference type="EMBL" id="MBO0451949.1"/>
    </source>
</evidence>
<proteinExistence type="predicted"/>
<evidence type="ECO:0000256" key="1">
    <source>
        <dbReference type="SAM" id="Coils"/>
    </source>
</evidence>